<dbReference type="EMBL" id="CAEZZP010000014">
    <property type="protein sequence ID" value="CAB4765085.1"/>
    <property type="molecule type" value="Genomic_DNA"/>
</dbReference>
<proteinExistence type="predicted"/>
<evidence type="ECO:0000313" key="6">
    <source>
        <dbReference type="EMBL" id="CAB5035762.1"/>
    </source>
</evidence>
<dbReference type="AlphaFoldDB" id="A0A6J6QWZ9"/>
<gene>
    <name evidence="1" type="ORF">UFOPK2658_00445</name>
    <name evidence="2" type="ORF">UFOPK2880_00404</name>
    <name evidence="3" type="ORF">UFOPK3004_00573</name>
    <name evidence="4" type="ORF">UFOPK3304_01235</name>
    <name evidence="5" type="ORF">UFOPK3494_01548</name>
    <name evidence="6" type="ORF">UFOPK4134_01518</name>
</gene>
<name>A0A6J6QWZ9_9ZZZZ</name>
<dbReference type="EMBL" id="CAFBLJ010000067">
    <property type="protein sequence ID" value="CAB4875310.1"/>
    <property type="molecule type" value="Genomic_DNA"/>
</dbReference>
<protein>
    <submittedName>
        <fullName evidence="1">Unannotated protein</fullName>
    </submittedName>
</protein>
<evidence type="ECO:0000313" key="1">
    <source>
        <dbReference type="EMBL" id="CAB4711704.1"/>
    </source>
</evidence>
<evidence type="ECO:0000313" key="5">
    <source>
        <dbReference type="EMBL" id="CAB4911369.1"/>
    </source>
</evidence>
<dbReference type="EMBL" id="CAFBMF010000135">
    <property type="protein sequence ID" value="CAB4911369.1"/>
    <property type="molecule type" value="Genomic_DNA"/>
</dbReference>
<dbReference type="EMBL" id="CAEZYH010000009">
    <property type="protein sequence ID" value="CAB4711704.1"/>
    <property type="molecule type" value="Genomic_DNA"/>
</dbReference>
<dbReference type="EMBL" id="CAFBPS010000148">
    <property type="protein sequence ID" value="CAB5035762.1"/>
    <property type="molecule type" value="Genomic_DNA"/>
</dbReference>
<reference evidence="1" key="1">
    <citation type="submission" date="2020-05" db="EMBL/GenBank/DDBJ databases">
        <authorList>
            <person name="Chiriac C."/>
            <person name="Salcher M."/>
            <person name="Ghai R."/>
            <person name="Kavagutti S V."/>
        </authorList>
    </citation>
    <scope>NUCLEOTIDE SEQUENCE</scope>
</reference>
<organism evidence="1">
    <name type="scientific">freshwater metagenome</name>
    <dbReference type="NCBI Taxonomy" id="449393"/>
    <lineage>
        <taxon>unclassified sequences</taxon>
        <taxon>metagenomes</taxon>
        <taxon>ecological metagenomes</taxon>
    </lineage>
</organism>
<evidence type="ECO:0000313" key="2">
    <source>
        <dbReference type="EMBL" id="CAB4765085.1"/>
    </source>
</evidence>
<sequence length="352" mass="40836">MSHVGYRQALDAAWSDFGDERSIIGIDDTSPNVSTNSVFRLHLSDGTRVFAKVSNYGSYFLFAEDHDRLFRCTQLIQGTRFEHFLAPVLEKANRPFTYYDGNLWVAFYGEANKRDMLPPQLNREQSTCLAREIAQFHLVCDSIATDIPATSNSIKSDAIHLLDLLSSPFAPKNFSLPPEHIGVLHKHTHDFLIELENIRYDSWKRIPILVDWNLGNFSVDNHDSSAQPFTLFSRWDYDWFRVESRLLDFYFLSRVSSSTGDQTQWSYSPHTLVEPEFVEFIRAYHEVFPLTESDIRFLPEAYRFFILNYVVREGARFFRPDLCTKFRSNAARSYLPAIDRLDLTPLLRAISS</sequence>
<accession>A0A6J6QWZ9</accession>
<dbReference type="SUPFAM" id="SSF56112">
    <property type="entry name" value="Protein kinase-like (PK-like)"/>
    <property type="match status" value="1"/>
</dbReference>
<dbReference type="EMBL" id="CAFAAL010000034">
    <property type="protein sequence ID" value="CAB4799282.1"/>
    <property type="molecule type" value="Genomic_DNA"/>
</dbReference>
<evidence type="ECO:0000313" key="3">
    <source>
        <dbReference type="EMBL" id="CAB4799282.1"/>
    </source>
</evidence>
<evidence type="ECO:0000313" key="4">
    <source>
        <dbReference type="EMBL" id="CAB4875310.1"/>
    </source>
</evidence>
<dbReference type="InterPro" id="IPR011009">
    <property type="entry name" value="Kinase-like_dom_sf"/>
</dbReference>